<evidence type="ECO:0000259" key="2">
    <source>
        <dbReference type="SMART" id="SM00635"/>
    </source>
</evidence>
<evidence type="ECO:0000313" key="3">
    <source>
        <dbReference type="EMBL" id="EEK16124.1"/>
    </source>
</evidence>
<dbReference type="InterPro" id="IPR008964">
    <property type="entry name" value="Invasin/intimin_cell_adhesion"/>
</dbReference>
<evidence type="ECO:0000313" key="4">
    <source>
        <dbReference type="Proteomes" id="UP000003303"/>
    </source>
</evidence>
<dbReference type="STRING" id="596327.PORUE0001_1387"/>
<feature type="signal peptide" evidence="1">
    <location>
        <begin position="1"/>
        <end position="23"/>
    </location>
</feature>
<dbReference type="Pfam" id="PF02368">
    <property type="entry name" value="Big_2"/>
    <property type="match status" value="1"/>
</dbReference>
<reference evidence="3 4" key="1">
    <citation type="submission" date="2009-04" db="EMBL/GenBank/DDBJ databases">
        <authorList>
            <person name="Sebastian Y."/>
            <person name="Madupu R."/>
            <person name="Durkin A.S."/>
            <person name="Torralba M."/>
            <person name="Methe B."/>
            <person name="Sutton G.G."/>
            <person name="Strausberg R.L."/>
            <person name="Nelson K.E."/>
        </authorList>
    </citation>
    <scope>NUCLEOTIDE SEQUENCE [LARGE SCALE GENOMIC DNA]</scope>
    <source>
        <strain evidence="3 4">60-3</strain>
    </source>
</reference>
<comment type="caution">
    <text evidence="3">The sequence shown here is derived from an EMBL/GenBank/DDBJ whole genome shotgun (WGS) entry which is preliminary data.</text>
</comment>
<organism evidence="3 4">
    <name type="scientific">Porphyromonas uenonis 60-3</name>
    <dbReference type="NCBI Taxonomy" id="596327"/>
    <lineage>
        <taxon>Bacteria</taxon>
        <taxon>Pseudomonadati</taxon>
        <taxon>Bacteroidota</taxon>
        <taxon>Bacteroidia</taxon>
        <taxon>Bacteroidales</taxon>
        <taxon>Porphyromonadaceae</taxon>
        <taxon>Porphyromonas</taxon>
    </lineage>
</organism>
<dbReference type="PROSITE" id="PS51257">
    <property type="entry name" value="PROKAR_LIPOPROTEIN"/>
    <property type="match status" value="1"/>
</dbReference>
<gene>
    <name evidence="3" type="ORF">PORUE0001_1387</name>
</gene>
<dbReference type="InterPro" id="IPR003343">
    <property type="entry name" value="Big_2"/>
</dbReference>
<dbReference type="Gene3D" id="2.60.40.1080">
    <property type="match status" value="1"/>
</dbReference>
<accession>C2MDV5</accession>
<keyword evidence="4" id="KW-1185">Reference proteome</keyword>
<proteinExistence type="predicted"/>
<dbReference type="OrthoDB" id="2348975at2"/>
<name>C2MDV5_9PORP</name>
<dbReference type="Proteomes" id="UP000003303">
    <property type="component" value="Unassembled WGS sequence"/>
</dbReference>
<dbReference type="EMBL" id="ACLR01000214">
    <property type="protein sequence ID" value="EEK16124.1"/>
    <property type="molecule type" value="Genomic_DNA"/>
</dbReference>
<protein>
    <submittedName>
        <fullName evidence="3">Bacterial group 2 Ig-like protein</fullName>
    </submittedName>
</protein>
<dbReference type="SUPFAM" id="SSF49373">
    <property type="entry name" value="Invasin/intimin cell-adhesion fragments"/>
    <property type="match status" value="1"/>
</dbReference>
<dbReference type="RefSeq" id="WP_007366041.1">
    <property type="nucleotide sequence ID" value="NZ_ACLR01000214.1"/>
</dbReference>
<feature type="chain" id="PRO_5002916383" evidence="1">
    <location>
        <begin position="24"/>
        <end position="308"/>
    </location>
</feature>
<keyword evidence="1" id="KW-0732">Signal</keyword>
<sequence length="308" mass="34145">MFIKTLPLSALLLALMLSLIACHKEPGEKPKPSTEPTQTTLSVTPDRLSLRIGKHAQLSVSATPADATLRYTYKSTNETVATVSNQGLVTAVAEGHCTITIAAGEARVTVPVQVLPAVQIDAKRYIGADDTDRRFVPIYIPILAEIEQRKDEIQEANEAKDWLLEGDRKVPRSPSYALSFIAPSQGDNYTDIRYIKRIAYRYTPGRTDRSFLLLFTAYLSNEDILIKAYQKGKDSEAYNLLKSIAQGYGFTEDFRMTKDDKKGPLFNAYCRGRYPEGDLWLCIQSVPASDGAGFGLRLQIATSTAPKR</sequence>
<evidence type="ECO:0000256" key="1">
    <source>
        <dbReference type="SAM" id="SignalP"/>
    </source>
</evidence>
<feature type="domain" description="BIG2" evidence="2">
    <location>
        <begin position="37"/>
        <end position="113"/>
    </location>
</feature>
<dbReference type="eggNOG" id="COG5492">
    <property type="taxonomic scope" value="Bacteria"/>
</dbReference>
<dbReference type="AlphaFoldDB" id="C2MDV5"/>
<dbReference type="SMART" id="SM00635">
    <property type="entry name" value="BID_2"/>
    <property type="match status" value="1"/>
</dbReference>